<proteinExistence type="predicted"/>
<evidence type="ECO:0000256" key="5">
    <source>
        <dbReference type="ARBA" id="ARBA00022989"/>
    </source>
</evidence>
<dbReference type="PROSITE" id="PS00216">
    <property type="entry name" value="SUGAR_TRANSPORT_1"/>
    <property type="match status" value="1"/>
</dbReference>
<feature type="transmembrane region" description="Helical" evidence="7">
    <location>
        <begin position="145"/>
        <end position="165"/>
    </location>
</feature>
<feature type="transmembrane region" description="Helical" evidence="7">
    <location>
        <begin position="288"/>
        <end position="306"/>
    </location>
</feature>
<reference evidence="9 10" key="1">
    <citation type="submission" date="2013-08" db="EMBL/GenBank/DDBJ databases">
        <authorList>
            <person name="Huang J."/>
            <person name="Wang G."/>
        </authorList>
    </citation>
    <scope>NUCLEOTIDE SEQUENCE [LARGE SCALE GENOMIC DNA]</scope>
    <source>
        <strain evidence="9 10">BH030004</strain>
    </source>
</reference>
<dbReference type="GO" id="GO:0005886">
    <property type="term" value="C:plasma membrane"/>
    <property type="evidence" value="ECO:0007669"/>
    <property type="project" value="UniProtKB-SubCell"/>
</dbReference>
<feature type="transmembrane region" description="Helical" evidence="7">
    <location>
        <begin position="376"/>
        <end position="395"/>
    </location>
</feature>
<evidence type="ECO:0000256" key="4">
    <source>
        <dbReference type="ARBA" id="ARBA00022692"/>
    </source>
</evidence>
<feature type="domain" description="Major facilitator superfamily (MFS) profile" evidence="8">
    <location>
        <begin position="13"/>
        <end position="401"/>
    </location>
</feature>
<dbReference type="SUPFAM" id="SSF103473">
    <property type="entry name" value="MFS general substrate transporter"/>
    <property type="match status" value="1"/>
</dbReference>
<feature type="transmembrane region" description="Helical" evidence="7">
    <location>
        <begin position="81"/>
        <end position="105"/>
    </location>
</feature>
<dbReference type="InterPro" id="IPR036259">
    <property type="entry name" value="MFS_trans_sf"/>
</dbReference>
<accession>A0A0A5GJV9</accession>
<feature type="transmembrane region" description="Helical" evidence="7">
    <location>
        <begin position="312"/>
        <end position="332"/>
    </location>
</feature>
<feature type="transmembrane region" description="Helical" evidence="7">
    <location>
        <begin position="244"/>
        <end position="267"/>
    </location>
</feature>
<evidence type="ECO:0000259" key="8">
    <source>
        <dbReference type="PROSITE" id="PS50850"/>
    </source>
</evidence>
<keyword evidence="5 7" id="KW-1133">Transmembrane helix</keyword>
<dbReference type="InterPro" id="IPR050171">
    <property type="entry name" value="MFS_Transporters"/>
</dbReference>
<evidence type="ECO:0000256" key="2">
    <source>
        <dbReference type="ARBA" id="ARBA00022448"/>
    </source>
</evidence>
<dbReference type="EMBL" id="AVPF01000002">
    <property type="protein sequence ID" value="KGX91450.1"/>
    <property type="molecule type" value="Genomic_DNA"/>
</dbReference>
<dbReference type="STRING" id="1385511.GCA_000425225_01396"/>
<dbReference type="Proteomes" id="UP000030403">
    <property type="component" value="Unassembled WGS sequence"/>
</dbReference>
<dbReference type="PROSITE" id="PS50850">
    <property type="entry name" value="MFS"/>
    <property type="match status" value="1"/>
</dbReference>
<protein>
    <submittedName>
        <fullName evidence="9">MFS transporter</fullName>
    </submittedName>
</protein>
<dbReference type="PANTHER" id="PTHR23517">
    <property type="entry name" value="RESISTANCE PROTEIN MDTM, PUTATIVE-RELATED-RELATED"/>
    <property type="match status" value="1"/>
</dbReference>
<evidence type="ECO:0000256" key="1">
    <source>
        <dbReference type="ARBA" id="ARBA00004651"/>
    </source>
</evidence>
<evidence type="ECO:0000256" key="7">
    <source>
        <dbReference type="SAM" id="Phobius"/>
    </source>
</evidence>
<dbReference type="AlphaFoldDB" id="A0A0A5GJV9"/>
<keyword evidence="10" id="KW-1185">Reference proteome</keyword>
<dbReference type="Pfam" id="PF07690">
    <property type="entry name" value="MFS_1"/>
    <property type="match status" value="2"/>
</dbReference>
<feature type="transmembrane region" description="Helical" evidence="7">
    <location>
        <begin position="353"/>
        <end position="370"/>
    </location>
</feature>
<feature type="transmembrane region" description="Helical" evidence="7">
    <location>
        <begin position="50"/>
        <end position="69"/>
    </location>
</feature>
<dbReference type="InterPro" id="IPR011701">
    <property type="entry name" value="MFS"/>
</dbReference>
<dbReference type="InterPro" id="IPR020846">
    <property type="entry name" value="MFS_dom"/>
</dbReference>
<dbReference type="PANTHER" id="PTHR23517:SF3">
    <property type="entry name" value="INTEGRAL MEMBRANE TRANSPORT PROTEIN"/>
    <property type="match status" value="1"/>
</dbReference>
<keyword evidence="6 7" id="KW-0472">Membrane</keyword>
<keyword evidence="2" id="KW-0813">Transport</keyword>
<evidence type="ECO:0000313" key="9">
    <source>
        <dbReference type="EMBL" id="KGX91450.1"/>
    </source>
</evidence>
<dbReference type="InterPro" id="IPR005829">
    <property type="entry name" value="Sugar_transporter_CS"/>
</dbReference>
<dbReference type="GO" id="GO:0022857">
    <property type="term" value="F:transmembrane transporter activity"/>
    <property type="evidence" value="ECO:0007669"/>
    <property type="project" value="InterPro"/>
</dbReference>
<dbReference type="eggNOG" id="COG2814">
    <property type="taxonomic scope" value="Bacteria"/>
</dbReference>
<sequence length="410" mass="44351">MLQQTGIKRNLTSFILLVLTNLFVGSMVGLERTVLPIIGEDEFGLTSTSATLSFIITFGFSKALMNFFAGSLADRFGRKNVLIAGWIVGAFVPLLIITAPAWWVIIFSNVLLGINQGLTWSMTVNMKIDLSSSHQRGLAVGLNEFAGYIGVALFAFITGYLASMYSPRPEPFLIGFGIVLVGLILSFMVPDTSSLVSKNTSNDKQETEPFKKVFLKTSFKNRHLSSVSFAGLTTNLKDGMAWGLFPLFFINTGLSAGQISLIIAIYPATWGIFQLITGPLSDRIGRKILITSGMFIQAIALIGITFGSGFGFWLIASIILGLGTAMVYPTLIASISDVAPTKTRATSLGIYRFWRDSGYAIGALLAGSIADLLSVQWSIGITALFPLLASIYTLVSLRDEKNKGTIEGER</sequence>
<name>A0A0A5GJV9_9BACI</name>
<keyword evidence="4 7" id="KW-0812">Transmembrane</keyword>
<dbReference type="CDD" id="cd17325">
    <property type="entry name" value="MFS_MdtG_SLC18_like"/>
    <property type="match status" value="1"/>
</dbReference>
<dbReference type="RefSeq" id="WP_027445740.1">
    <property type="nucleotide sequence ID" value="NZ_AULJ01000013.1"/>
</dbReference>
<comment type="subcellular location">
    <subcellularLocation>
        <location evidence="1">Cell membrane</location>
        <topology evidence="1">Multi-pass membrane protein</topology>
    </subcellularLocation>
</comment>
<dbReference type="Gene3D" id="1.20.1250.20">
    <property type="entry name" value="MFS general substrate transporter like domains"/>
    <property type="match status" value="2"/>
</dbReference>
<keyword evidence="3" id="KW-1003">Cell membrane</keyword>
<comment type="caution">
    <text evidence="9">The sequence shown here is derived from an EMBL/GenBank/DDBJ whole genome shotgun (WGS) entry which is preliminary data.</text>
</comment>
<feature type="transmembrane region" description="Helical" evidence="7">
    <location>
        <begin position="12"/>
        <end position="30"/>
    </location>
</feature>
<evidence type="ECO:0000313" key="10">
    <source>
        <dbReference type="Proteomes" id="UP000030403"/>
    </source>
</evidence>
<evidence type="ECO:0000256" key="3">
    <source>
        <dbReference type="ARBA" id="ARBA00022475"/>
    </source>
</evidence>
<gene>
    <name evidence="9" type="ORF">N783_07795</name>
</gene>
<evidence type="ECO:0000256" key="6">
    <source>
        <dbReference type="ARBA" id="ARBA00023136"/>
    </source>
</evidence>
<feature type="transmembrane region" description="Helical" evidence="7">
    <location>
        <begin position="172"/>
        <end position="189"/>
    </location>
</feature>
<organism evidence="9 10">
    <name type="scientific">Pontibacillus marinus BH030004 = DSM 16465</name>
    <dbReference type="NCBI Taxonomy" id="1385511"/>
    <lineage>
        <taxon>Bacteria</taxon>
        <taxon>Bacillati</taxon>
        <taxon>Bacillota</taxon>
        <taxon>Bacilli</taxon>
        <taxon>Bacillales</taxon>
        <taxon>Bacillaceae</taxon>
        <taxon>Pontibacillus</taxon>
    </lineage>
</organism>